<evidence type="ECO:0000313" key="10">
    <source>
        <dbReference type="EMBL" id="GKV27572.1"/>
    </source>
</evidence>
<dbReference type="InterPro" id="IPR043128">
    <property type="entry name" value="Rev_trsase/Diguanyl_cyclase"/>
</dbReference>
<evidence type="ECO:0000256" key="2">
    <source>
        <dbReference type="ARBA" id="ARBA00022695"/>
    </source>
</evidence>
<dbReference type="GO" id="GO:0004519">
    <property type="term" value="F:endonuclease activity"/>
    <property type="evidence" value="ECO:0007669"/>
    <property type="project" value="UniProtKB-KW"/>
</dbReference>
<feature type="domain" description="Ty3 transposon capsid-like protein" evidence="9">
    <location>
        <begin position="17"/>
        <end position="120"/>
    </location>
</feature>
<feature type="domain" description="Integrase zinc-binding" evidence="8">
    <location>
        <begin position="523"/>
        <end position="581"/>
    </location>
</feature>
<keyword evidence="2" id="KW-0548">Nucleotidyltransferase</keyword>
<dbReference type="GO" id="GO:0016787">
    <property type="term" value="F:hydrolase activity"/>
    <property type="evidence" value="ECO:0007669"/>
    <property type="project" value="UniProtKB-KW"/>
</dbReference>
<keyword evidence="4" id="KW-0255">Endonuclease</keyword>
<dbReference type="Gene3D" id="3.30.70.270">
    <property type="match status" value="2"/>
</dbReference>
<dbReference type="Pfam" id="PF17921">
    <property type="entry name" value="Integrase_H2C2"/>
    <property type="match status" value="1"/>
</dbReference>
<keyword evidence="1" id="KW-0808">Transferase</keyword>
<feature type="domain" description="Reverse transcriptase RNase H-like" evidence="7">
    <location>
        <begin position="337"/>
        <end position="436"/>
    </location>
</feature>
<dbReference type="AlphaFoldDB" id="A0AAV5KSL1"/>
<gene>
    <name evidence="10" type="ORF">SLEP1_g36732</name>
</gene>
<dbReference type="InterPro" id="IPR045358">
    <property type="entry name" value="Ty3_capsid"/>
</dbReference>
<sequence length="629" mass="71924">MKWHQSFLEIKGEQVLSNWEEYVEGLKARFGEKAYEDPMSDLISLKQTGTVEEFQEQFDTLFPQIGINEKQAVSFFLSGLRREIEISVRMFKPQTLYDAYALARLQESSIQEAQKLALTYVNVAKRVGCKLQAVEALKVDVADGSSLECVHMCQDFTWWLQETLGDILWNFKTLRMEFVVNGQKYVLRGSSQVSLKMVGSKGMVRLLKKEGQASSIHLCSLIVDAVEGRGTWQIEENKVENASKKVFKLLRDNELFAKQSKCFFGCDRIEYLGHYIFEGVSIDPKKILVVQQWPQPKTVKELRGFLGLTGYYRREASEAFESLKHAVTTTPVLVLPDFSNEFVVETDASNAGIGVVLLQQGHPIAFISKALSLRHQSLLVYEKELLALIYVVRKWSHYLTRRHFIVKTGHQSLKYLLEQRISTPLQQAWLAKLMGYDFSISYKKGKENVVVDALSRVSSNQLMQMAVFRILPGIYEEVRLSWEVDPVRREICNKLQQGSLKDSAYTWSEGQLRRKGRLVVGNNAALRRKLIHLVHDSAMGGHSGIQASIKRLVLLFYSKGLEKDVRQYIRQCDVCQRYKPKNTPTPGLLQPLPIPEAIWTQTYKICTFHCLTTSLLSSYYCTSLHGQCL</sequence>
<keyword evidence="6" id="KW-0695">RNA-directed DNA polymerase</keyword>
<keyword evidence="3" id="KW-0540">Nuclease</keyword>
<evidence type="ECO:0000313" key="11">
    <source>
        <dbReference type="Proteomes" id="UP001054252"/>
    </source>
</evidence>
<keyword evidence="5" id="KW-0378">Hydrolase</keyword>
<dbReference type="PANTHER" id="PTHR37984">
    <property type="entry name" value="PROTEIN CBG26694"/>
    <property type="match status" value="1"/>
</dbReference>
<keyword evidence="11" id="KW-1185">Reference proteome</keyword>
<dbReference type="Gene3D" id="1.10.340.70">
    <property type="match status" value="1"/>
</dbReference>
<name>A0AAV5KSL1_9ROSI</name>
<dbReference type="InterPro" id="IPR043502">
    <property type="entry name" value="DNA/RNA_pol_sf"/>
</dbReference>
<evidence type="ECO:0000259" key="8">
    <source>
        <dbReference type="Pfam" id="PF17921"/>
    </source>
</evidence>
<proteinExistence type="predicted"/>
<accession>A0AAV5KSL1</accession>
<reference evidence="10 11" key="1">
    <citation type="journal article" date="2021" name="Commun. Biol.">
        <title>The genome of Shorea leprosula (Dipterocarpaceae) highlights the ecological relevance of drought in aseasonal tropical rainforests.</title>
        <authorList>
            <person name="Ng K.K.S."/>
            <person name="Kobayashi M.J."/>
            <person name="Fawcett J.A."/>
            <person name="Hatakeyama M."/>
            <person name="Paape T."/>
            <person name="Ng C.H."/>
            <person name="Ang C.C."/>
            <person name="Tnah L.H."/>
            <person name="Lee C.T."/>
            <person name="Nishiyama T."/>
            <person name="Sese J."/>
            <person name="O'Brien M.J."/>
            <person name="Copetti D."/>
            <person name="Mohd Noor M.I."/>
            <person name="Ong R.C."/>
            <person name="Putra M."/>
            <person name="Sireger I.Z."/>
            <person name="Indrioko S."/>
            <person name="Kosugi Y."/>
            <person name="Izuno A."/>
            <person name="Isagi Y."/>
            <person name="Lee S.L."/>
            <person name="Shimizu K.K."/>
        </authorList>
    </citation>
    <scope>NUCLEOTIDE SEQUENCE [LARGE SCALE GENOMIC DNA]</scope>
    <source>
        <strain evidence="10">214</strain>
    </source>
</reference>
<dbReference type="PANTHER" id="PTHR37984:SF5">
    <property type="entry name" value="PROTEIN NYNRIN-LIKE"/>
    <property type="match status" value="1"/>
</dbReference>
<dbReference type="SUPFAM" id="SSF56672">
    <property type="entry name" value="DNA/RNA polymerases"/>
    <property type="match status" value="1"/>
</dbReference>
<evidence type="ECO:0000259" key="7">
    <source>
        <dbReference type="Pfam" id="PF17917"/>
    </source>
</evidence>
<organism evidence="10 11">
    <name type="scientific">Rubroshorea leprosula</name>
    <dbReference type="NCBI Taxonomy" id="152421"/>
    <lineage>
        <taxon>Eukaryota</taxon>
        <taxon>Viridiplantae</taxon>
        <taxon>Streptophyta</taxon>
        <taxon>Embryophyta</taxon>
        <taxon>Tracheophyta</taxon>
        <taxon>Spermatophyta</taxon>
        <taxon>Magnoliopsida</taxon>
        <taxon>eudicotyledons</taxon>
        <taxon>Gunneridae</taxon>
        <taxon>Pentapetalae</taxon>
        <taxon>rosids</taxon>
        <taxon>malvids</taxon>
        <taxon>Malvales</taxon>
        <taxon>Dipterocarpaceae</taxon>
        <taxon>Rubroshorea</taxon>
    </lineage>
</organism>
<evidence type="ECO:0000256" key="6">
    <source>
        <dbReference type="ARBA" id="ARBA00022918"/>
    </source>
</evidence>
<evidence type="ECO:0000256" key="4">
    <source>
        <dbReference type="ARBA" id="ARBA00022759"/>
    </source>
</evidence>
<evidence type="ECO:0000256" key="3">
    <source>
        <dbReference type="ARBA" id="ARBA00022722"/>
    </source>
</evidence>
<dbReference type="InterPro" id="IPR041373">
    <property type="entry name" value="RT_RNaseH"/>
</dbReference>
<dbReference type="Pfam" id="PF17917">
    <property type="entry name" value="RT_RNaseH"/>
    <property type="match status" value="1"/>
</dbReference>
<dbReference type="GO" id="GO:0003964">
    <property type="term" value="F:RNA-directed DNA polymerase activity"/>
    <property type="evidence" value="ECO:0007669"/>
    <property type="project" value="UniProtKB-KW"/>
</dbReference>
<dbReference type="Proteomes" id="UP001054252">
    <property type="component" value="Unassembled WGS sequence"/>
</dbReference>
<dbReference type="InterPro" id="IPR041588">
    <property type="entry name" value="Integrase_H2C2"/>
</dbReference>
<dbReference type="CDD" id="cd09274">
    <property type="entry name" value="RNase_HI_RT_Ty3"/>
    <property type="match status" value="1"/>
</dbReference>
<dbReference type="InterPro" id="IPR050951">
    <property type="entry name" value="Retrovirus_Pol_polyprotein"/>
</dbReference>
<evidence type="ECO:0000259" key="9">
    <source>
        <dbReference type="Pfam" id="PF19259"/>
    </source>
</evidence>
<dbReference type="Pfam" id="PF19259">
    <property type="entry name" value="Ty3_capsid"/>
    <property type="match status" value="1"/>
</dbReference>
<dbReference type="EMBL" id="BPVZ01000076">
    <property type="protein sequence ID" value="GKV27572.1"/>
    <property type="molecule type" value="Genomic_DNA"/>
</dbReference>
<evidence type="ECO:0000256" key="1">
    <source>
        <dbReference type="ARBA" id="ARBA00022679"/>
    </source>
</evidence>
<protein>
    <submittedName>
        <fullName evidence="10">Uncharacterized protein</fullName>
    </submittedName>
</protein>
<evidence type="ECO:0000256" key="5">
    <source>
        <dbReference type="ARBA" id="ARBA00022801"/>
    </source>
</evidence>
<comment type="caution">
    <text evidence="10">The sequence shown here is derived from an EMBL/GenBank/DDBJ whole genome shotgun (WGS) entry which is preliminary data.</text>
</comment>